<dbReference type="AlphaFoldDB" id="A0A1G2QZE2"/>
<dbReference type="SFLD" id="SFLDS00003">
    <property type="entry name" value="Haloacid_Dehalogenase"/>
    <property type="match status" value="1"/>
</dbReference>
<dbReference type="SUPFAM" id="SSF56784">
    <property type="entry name" value="HAD-like"/>
    <property type="match status" value="1"/>
</dbReference>
<evidence type="ECO:0000313" key="1">
    <source>
        <dbReference type="EMBL" id="OHA66004.1"/>
    </source>
</evidence>
<proteinExistence type="predicted"/>
<protein>
    <recommendedName>
        <fullName evidence="3">HAD family hydrolase</fullName>
    </recommendedName>
</protein>
<dbReference type="Gene3D" id="3.40.50.1000">
    <property type="entry name" value="HAD superfamily/HAD-like"/>
    <property type="match status" value="1"/>
</dbReference>
<evidence type="ECO:0000313" key="2">
    <source>
        <dbReference type="Proteomes" id="UP000178092"/>
    </source>
</evidence>
<comment type="caution">
    <text evidence="1">The sequence shown here is derived from an EMBL/GenBank/DDBJ whole genome shotgun (WGS) entry which is preliminary data.</text>
</comment>
<gene>
    <name evidence="1" type="ORF">A3C04_03870</name>
</gene>
<evidence type="ECO:0008006" key="3">
    <source>
        <dbReference type="Google" id="ProtNLM"/>
    </source>
</evidence>
<dbReference type="InterPro" id="IPR041492">
    <property type="entry name" value="HAD_2"/>
</dbReference>
<name>A0A1G2QZE2_9BACT</name>
<organism evidence="1 2">
    <name type="scientific">Candidatus Wildermuthbacteria bacterium RIFCSPHIGHO2_02_FULL_45_25</name>
    <dbReference type="NCBI Taxonomy" id="1802450"/>
    <lineage>
        <taxon>Bacteria</taxon>
        <taxon>Candidatus Wildermuthiibacteriota</taxon>
    </lineage>
</organism>
<reference evidence="1 2" key="1">
    <citation type="journal article" date="2016" name="Nat. Commun.">
        <title>Thousands of microbial genomes shed light on interconnected biogeochemical processes in an aquifer system.</title>
        <authorList>
            <person name="Anantharaman K."/>
            <person name="Brown C.T."/>
            <person name="Hug L.A."/>
            <person name="Sharon I."/>
            <person name="Castelle C.J."/>
            <person name="Probst A.J."/>
            <person name="Thomas B.C."/>
            <person name="Singh A."/>
            <person name="Wilkins M.J."/>
            <person name="Karaoz U."/>
            <person name="Brodie E.L."/>
            <person name="Williams K.H."/>
            <person name="Hubbard S.S."/>
            <person name="Banfield J.F."/>
        </authorList>
    </citation>
    <scope>NUCLEOTIDE SEQUENCE [LARGE SCALE GENOMIC DNA]</scope>
</reference>
<dbReference type="InterPro" id="IPR036412">
    <property type="entry name" value="HAD-like_sf"/>
</dbReference>
<dbReference type="GO" id="GO:0008967">
    <property type="term" value="F:phosphoglycolate phosphatase activity"/>
    <property type="evidence" value="ECO:0007669"/>
    <property type="project" value="TreeGrafter"/>
</dbReference>
<dbReference type="SFLD" id="SFLDG01129">
    <property type="entry name" value="C1.5:_HAD__Beta-PGM__Phosphata"/>
    <property type="match status" value="1"/>
</dbReference>
<sequence length="229" mass="25987">MADKRCVEEEVSQFKIMKKGILYDLDGTLVKSAALHEMGWQFAAEKMGISLSPQMLEKQKGMPENEASAMMLPDSNDRERKRFVEMKRAWALSNAGKVVAYPFAKEIIEKLLELGYLVGICTSAGEMFVRKVLEEVPWLSQIERFIVFREMYEQGKPAPDGLTVALKRMGLKKEEVMGYVGDAENDYLASKAVGLPFFLFQPDGAPMFPLPPDVPRLRSHRDILEYREG</sequence>
<dbReference type="PANTHER" id="PTHR43434:SF1">
    <property type="entry name" value="PHOSPHOGLYCOLATE PHOSPHATASE"/>
    <property type="match status" value="1"/>
</dbReference>
<dbReference type="EMBL" id="MHTV01000038">
    <property type="protein sequence ID" value="OHA66004.1"/>
    <property type="molecule type" value="Genomic_DNA"/>
</dbReference>
<dbReference type="Proteomes" id="UP000178092">
    <property type="component" value="Unassembled WGS sequence"/>
</dbReference>
<dbReference type="InterPro" id="IPR050155">
    <property type="entry name" value="HAD-like_hydrolase_sf"/>
</dbReference>
<dbReference type="PANTHER" id="PTHR43434">
    <property type="entry name" value="PHOSPHOGLYCOLATE PHOSPHATASE"/>
    <property type="match status" value="1"/>
</dbReference>
<dbReference type="InterPro" id="IPR023214">
    <property type="entry name" value="HAD_sf"/>
</dbReference>
<dbReference type="GO" id="GO:0006281">
    <property type="term" value="P:DNA repair"/>
    <property type="evidence" value="ECO:0007669"/>
    <property type="project" value="TreeGrafter"/>
</dbReference>
<dbReference type="Pfam" id="PF13419">
    <property type="entry name" value="HAD_2"/>
    <property type="match status" value="1"/>
</dbReference>
<accession>A0A1G2QZE2</accession>
<dbReference type="InterPro" id="IPR023198">
    <property type="entry name" value="PGP-like_dom2"/>
</dbReference>
<dbReference type="Gene3D" id="1.10.150.240">
    <property type="entry name" value="Putative phosphatase, domain 2"/>
    <property type="match status" value="1"/>
</dbReference>